<dbReference type="Gene3D" id="3.30.310.130">
    <property type="entry name" value="Ubiquitin-related"/>
    <property type="match status" value="1"/>
</dbReference>
<reference evidence="7" key="1">
    <citation type="journal article" date="2015" name="Nat. Genet.">
        <title>The pineapple genome and the evolution of CAM photosynthesis.</title>
        <authorList>
            <person name="Ming R."/>
            <person name="VanBuren R."/>
            <person name="Wai C.M."/>
            <person name="Tang H."/>
            <person name="Schatz M.C."/>
            <person name="Bowers J.E."/>
            <person name="Lyons E."/>
            <person name="Wang M.L."/>
            <person name="Chen J."/>
            <person name="Biggers E."/>
            <person name="Zhang J."/>
            <person name="Huang L."/>
            <person name="Zhang L."/>
            <person name="Miao W."/>
            <person name="Zhang J."/>
            <person name="Ye Z."/>
            <person name="Miao C."/>
            <person name="Lin Z."/>
            <person name="Wang H."/>
            <person name="Zhou H."/>
            <person name="Yim W.C."/>
            <person name="Priest H.D."/>
            <person name="Zheng C."/>
            <person name="Woodhouse M."/>
            <person name="Edger P.P."/>
            <person name="Guyot R."/>
            <person name="Guo H.B."/>
            <person name="Guo H."/>
            <person name="Zheng G."/>
            <person name="Singh R."/>
            <person name="Sharma A."/>
            <person name="Min X."/>
            <person name="Zheng Y."/>
            <person name="Lee H."/>
            <person name="Gurtowski J."/>
            <person name="Sedlazeck F.J."/>
            <person name="Harkess A."/>
            <person name="McKain M.R."/>
            <person name="Liao Z."/>
            <person name="Fang J."/>
            <person name="Liu J."/>
            <person name="Zhang X."/>
            <person name="Zhang Q."/>
            <person name="Hu W."/>
            <person name="Qin Y."/>
            <person name="Wang K."/>
            <person name="Chen L.Y."/>
            <person name="Shirley N."/>
            <person name="Lin Y.R."/>
            <person name="Liu L.Y."/>
            <person name="Hernandez A.G."/>
            <person name="Wright C.L."/>
            <person name="Bulone V."/>
            <person name="Tuskan G.A."/>
            <person name="Heath K."/>
            <person name="Zee F."/>
            <person name="Moore P.H."/>
            <person name="Sunkar R."/>
            <person name="Leebens-Mack J.H."/>
            <person name="Mockler T."/>
            <person name="Bennetzen J.L."/>
            <person name="Freeling M."/>
            <person name="Sankoff D."/>
            <person name="Paterson A.H."/>
            <person name="Zhu X."/>
            <person name="Yang X."/>
            <person name="Smith J.A."/>
            <person name="Cushman J.C."/>
            <person name="Paull R.E."/>
            <person name="Yu Q."/>
        </authorList>
    </citation>
    <scope>NUCLEOTIDE SEQUENCE [LARGE SCALE GENOMIC DNA]</scope>
    <source>
        <strain evidence="7">cv. F153</strain>
    </source>
</reference>
<evidence type="ECO:0000259" key="6">
    <source>
        <dbReference type="PROSITE" id="PS50600"/>
    </source>
</evidence>
<evidence type="ECO:0000313" key="8">
    <source>
        <dbReference type="RefSeq" id="XP_020087842.1"/>
    </source>
</evidence>
<evidence type="ECO:0000256" key="1">
    <source>
        <dbReference type="ARBA" id="ARBA00005234"/>
    </source>
</evidence>
<feature type="compositionally biased region" description="Basic and acidic residues" evidence="5">
    <location>
        <begin position="232"/>
        <end position="245"/>
    </location>
</feature>
<evidence type="ECO:0000256" key="4">
    <source>
        <dbReference type="ARBA" id="ARBA00022807"/>
    </source>
</evidence>
<evidence type="ECO:0000256" key="5">
    <source>
        <dbReference type="SAM" id="MobiDB-lite"/>
    </source>
</evidence>
<dbReference type="Gene3D" id="1.10.418.20">
    <property type="match status" value="1"/>
</dbReference>
<name>A0A6P5EWH3_ANACO</name>
<dbReference type="RefSeq" id="XP_020087842.1">
    <property type="nucleotide sequence ID" value="XM_020232253.1"/>
</dbReference>
<dbReference type="GO" id="GO:0008234">
    <property type="term" value="F:cysteine-type peptidase activity"/>
    <property type="evidence" value="ECO:0007669"/>
    <property type="project" value="UniProtKB-KW"/>
</dbReference>
<keyword evidence="7" id="KW-1185">Reference proteome</keyword>
<sequence>MGKPPLRLNWGELLPAMGDAAPAPELEIVAASSAAAPSTSPTVDDGGGGGGGEEEASPPRPRPPPEEGEMAEFSDHQLQEKLKRVLEIFSSGLALNLPDKGEKLRLTLRRLQLELDRRRFPPPARKDARRFDRLMQPRNAESSGTTKYSSLNRIMMESGPQSSFSKHCIKSSKNEADVAFSEDLGILSRDKCNSSSEYELKTHDEKDSAKPFSRLGRTSSRESPSRSVNSYADKEKNRSSDDNNRDVILSSTSSNTDKNHCTLSARRKRRTEFGDLVGLKSQKVQEVVLLDEDMPSILPTEKDTTVQPKREDTTDEWKDAKIYYPSREHPQSVELSYADIKCLDPESYLSSPIINFYIMYLQRSLSPTGRPGGEYYFFNTYFYNKLEEALSAKEDRNACFWKLRRWWKGVNIFKKAYIFLPVHGDLHWSLVIICVPAQEDESGPIVLHLDSLEIHSSSSIFDVIDKYLKEEWNYMNQNPPVPDIPIPERIWKNLPRRIEKRKIAVPQQKNEYDCGLFVLYFMERFIAEAPERLRRKDLATLGGRRWFRPEEASALRNRIRILLLEEFGKAKAGNCKKELKSSENSDEDG</sequence>
<feature type="compositionally biased region" description="Basic and acidic residues" evidence="5">
    <location>
        <begin position="197"/>
        <end position="209"/>
    </location>
</feature>
<comment type="similarity">
    <text evidence="1">Belongs to the peptidase C48 family.</text>
</comment>
<keyword evidence="3" id="KW-0378">Hydrolase</keyword>
<feature type="region of interest" description="Disordered" evidence="5">
    <location>
        <begin position="197"/>
        <end position="263"/>
    </location>
</feature>
<feature type="region of interest" description="Disordered" evidence="5">
    <location>
        <begin position="28"/>
        <end position="76"/>
    </location>
</feature>
<dbReference type="PANTHER" id="PTHR46915:SF2">
    <property type="entry name" value="UBIQUITIN-LIKE PROTEASE 4"/>
    <property type="match status" value="1"/>
</dbReference>
<dbReference type="OrthoDB" id="442460at2759"/>
<dbReference type="Proteomes" id="UP000515123">
    <property type="component" value="Linkage group 5"/>
</dbReference>
<keyword evidence="2 8" id="KW-0645">Protease</keyword>
<evidence type="ECO:0000313" key="7">
    <source>
        <dbReference type="Proteomes" id="UP000515123"/>
    </source>
</evidence>
<dbReference type="PROSITE" id="PS50600">
    <property type="entry name" value="ULP_PROTEASE"/>
    <property type="match status" value="1"/>
</dbReference>
<dbReference type="GO" id="GO:0006508">
    <property type="term" value="P:proteolysis"/>
    <property type="evidence" value="ECO:0007669"/>
    <property type="project" value="UniProtKB-KW"/>
</dbReference>
<keyword evidence="4" id="KW-0788">Thiol protease</keyword>
<dbReference type="GO" id="GO:0016926">
    <property type="term" value="P:protein desumoylation"/>
    <property type="evidence" value="ECO:0007669"/>
    <property type="project" value="UniProtKB-ARBA"/>
</dbReference>
<accession>A0A6P5EWH3</accession>
<dbReference type="Pfam" id="PF02902">
    <property type="entry name" value="Peptidase_C48"/>
    <property type="match status" value="1"/>
</dbReference>
<dbReference type="InterPro" id="IPR003653">
    <property type="entry name" value="Peptidase_C48_C"/>
</dbReference>
<gene>
    <name evidence="8" type="primary">LOC109709882</name>
</gene>
<evidence type="ECO:0000256" key="3">
    <source>
        <dbReference type="ARBA" id="ARBA00022801"/>
    </source>
</evidence>
<protein>
    <submittedName>
        <fullName evidence="8">Ubiquitin-like-specific protease 1D</fullName>
    </submittedName>
</protein>
<dbReference type="SUPFAM" id="SSF54001">
    <property type="entry name" value="Cysteine proteinases"/>
    <property type="match status" value="1"/>
</dbReference>
<feature type="compositionally biased region" description="Low complexity" evidence="5">
    <location>
        <begin position="30"/>
        <end position="42"/>
    </location>
</feature>
<dbReference type="PANTHER" id="PTHR46915">
    <property type="entry name" value="UBIQUITIN-LIKE PROTEASE 4-RELATED"/>
    <property type="match status" value="1"/>
</dbReference>
<dbReference type="GeneID" id="109709882"/>
<reference evidence="8" key="2">
    <citation type="submission" date="2025-08" db="UniProtKB">
        <authorList>
            <consortium name="RefSeq"/>
        </authorList>
    </citation>
    <scope>IDENTIFICATION</scope>
    <source>
        <tissue evidence="8">Leaf</tissue>
    </source>
</reference>
<evidence type="ECO:0000256" key="2">
    <source>
        <dbReference type="ARBA" id="ARBA00022670"/>
    </source>
</evidence>
<dbReference type="AlphaFoldDB" id="A0A6P5EWH3"/>
<proteinExistence type="inferred from homology"/>
<dbReference type="InterPro" id="IPR038765">
    <property type="entry name" value="Papain-like_cys_pep_sf"/>
</dbReference>
<organism evidence="7 8">
    <name type="scientific">Ananas comosus</name>
    <name type="common">Pineapple</name>
    <name type="synonym">Ananas ananas</name>
    <dbReference type="NCBI Taxonomy" id="4615"/>
    <lineage>
        <taxon>Eukaryota</taxon>
        <taxon>Viridiplantae</taxon>
        <taxon>Streptophyta</taxon>
        <taxon>Embryophyta</taxon>
        <taxon>Tracheophyta</taxon>
        <taxon>Spermatophyta</taxon>
        <taxon>Magnoliopsida</taxon>
        <taxon>Liliopsida</taxon>
        <taxon>Poales</taxon>
        <taxon>Bromeliaceae</taxon>
        <taxon>Bromelioideae</taxon>
        <taxon>Ananas</taxon>
    </lineage>
</organism>
<feature type="domain" description="Ubiquitin-like protease family profile" evidence="6">
    <location>
        <begin position="333"/>
        <end position="525"/>
    </location>
</feature>